<comment type="caution">
    <text evidence="2">The sequence shown here is derived from an EMBL/GenBank/DDBJ whole genome shotgun (WGS) entry which is preliminary data.</text>
</comment>
<evidence type="ECO:0000256" key="1">
    <source>
        <dbReference type="SAM" id="MobiDB-lite"/>
    </source>
</evidence>
<organism evidence="2 3">
    <name type="scientific">Seiridium unicorne</name>
    <dbReference type="NCBI Taxonomy" id="138068"/>
    <lineage>
        <taxon>Eukaryota</taxon>
        <taxon>Fungi</taxon>
        <taxon>Dikarya</taxon>
        <taxon>Ascomycota</taxon>
        <taxon>Pezizomycotina</taxon>
        <taxon>Sordariomycetes</taxon>
        <taxon>Xylariomycetidae</taxon>
        <taxon>Amphisphaeriales</taxon>
        <taxon>Sporocadaceae</taxon>
        <taxon>Seiridium</taxon>
    </lineage>
</organism>
<dbReference type="Proteomes" id="UP001408356">
    <property type="component" value="Unassembled WGS sequence"/>
</dbReference>
<accession>A0ABR2V4K9</accession>
<feature type="region of interest" description="Disordered" evidence="1">
    <location>
        <begin position="56"/>
        <end position="76"/>
    </location>
</feature>
<keyword evidence="3" id="KW-1185">Reference proteome</keyword>
<proteinExistence type="predicted"/>
<dbReference type="EMBL" id="JARVKF010000157">
    <property type="protein sequence ID" value="KAK9421864.1"/>
    <property type="molecule type" value="Genomic_DNA"/>
</dbReference>
<feature type="compositionally biased region" description="Low complexity" evidence="1">
    <location>
        <begin position="56"/>
        <end position="71"/>
    </location>
</feature>
<evidence type="ECO:0000313" key="2">
    <source>
        <dbReference type="EMBL" id="KAK9421864.1"/>
    </source>
</evidence>
<reference evidence="2 3" key="1">
    <citation type="journal article" date="2024" name="J. Plant Pathol.">
        <title>Sequence and assembly of the genome of Seiridium unicorne, isolate CBS 538.82, causal agent of cypress canker disease.</title>
        <authorList>
            <person name="Scali E."/>
            <person name="Rocca G.D."/>
            <person name="Danti R."/>
            <person name="Garbelotto M."/>
            <person name="Barberini S."/>
            <person name="Baroncelli R."/>
            <person name="Emiliani G."/>
        </authorList>
    </citation>
    <scope>NUCLEOTIDE SEQUENCE [LARGE SCALE GENOMIC DNA]</scope>
    <source>
        <strain evidence="2 3">BM-138-508</strain>
    </source>
</reference>
<name>A0ABR2V4K9_9PEZI</name>
<evidence type="ECO:0000313" key="3">
    <source>
        <dbReference type="Proteomes" id="UP001408356"/>
    </source>
</evidence>
<gene>
    <name evidence="2" type="ORF">SUNI508_05465</name>
</gene>
<protein>
    <submittedName>
        <fullName evidence="2">Uncharacterized protein</fullName>
    </submittedName>
</protein>
<sequence>MSKRSIRPFSTISGVHPAYLPNLHRASRVEKKIVPAAIATVGIGYSIAKYKQMQADQQQAQLPQSTAQQQAESDAMMAAYGDRSSLAELEAAMKAYEEQRRER</sequence>